<proteinExistence type="predicted"/>
<protein>
    <submittedName>
        <fullName evidence="1">Uncharacterized protein</fullName>
    </submittedName>
</protein>
<gene>
    <name evidence="1" type="ORF">CAPSK01_001444</name>
</gene>
<sequence>MVEEELEDAGLFDLWPAPGNIAAPHEVLGDLAVPEPEAHRVEAPSPVVDRLGDGVDVQCGEALPDAAQIPGQKILGERLDDLRLARRAVAAGCQVASLLQLVYRQKIQLLV</sequence>
<evidence type="ECO:0000313" key="1">
    <source>
        <dbReference type="EMBL" id="KFB68591.1"/>
    </source>
</evidence>
<reference evidence="1 2" key="1">
    <citation type="submission" date="2014-07" db="EMBL/GenBank/DDBJ databases">
        <title>Expanding our view of genomic diversity in Candidatus Accumulibacter clades.</title>
        <authorList>
            <person name="Skennerton C.T."/>
            <person name="Barr J.J."/>
            <person name="Slater F.R."/>
            <person name="Bond P.L."/>
            <person name="Tyson G.W."/>
        </authorList>
    </citation>
    <scope>NUCLEOTIDE SEQUENCE [LARGE SCALE GENOMIC DNA]</scope>
    <source>
        <strain evidence="2">SK-01</strain>
    </source>
</reference>
<name>A0A084Y1J7_9PROT</name>
<evidence type="ECO:0000313" key="2">
    <source>
        <dbReference type="Proteomes" id="UP000019812"/>
    </source>
</evidence>
<dbReference type="EMBL" id="JDSS02000019">
    <property type="protein sequence ID" value="KFB68591.1"/>
    <property type="molecule type" value="Genomic_DNA"/>
</dbReference>
<dbReference type="AlphaFoldDB" id="A0A084Y1J7"/>
<dbReference type="Proteomes" id="UP000019812">
    <property type="component" value="Unassembled WGS sequence"/>
</dbReference>
<comment type="caution">
    <text evidence="1">The sequence shown here is derived from an EMBL/GenBank/DDBJ whole genome shotgun (WGS) entry which is preliminary data.</text>
</comment>
<dbReference type="STRING" id="1457154.CAPSK01_001444"/>
<accession>A0A084Y1J7</accession>
<organism evidence="1 2">
    <name type="scientific">Candidatus Accumulibacter vicinus</name>
    <dbReference type="NCBI Taxonomy" id="2954382"/>
    <lineage>
        <taxon>Bacteria</taxon>
        <taxon>Pseudomonadati</taxon>
        <taxon>Pseudomonadota</taxon>
        <taxon>Betaproteobacteria</taxon>
        <taxon>Candidatus Accumulibacter</taxon>
    </lineage>
</organism>